<proteinExistence type="predicted"/>
<dbReference type="AlphaFoldDB" id="A0A6V7PF09"/>
<dbReference type="EMBL" id="LR862147">
    <property type="protein sequence ID" value="CAD1829471.1"/>
    <property type="molecule type" value="Genomic_DNA"/>
</dbReference>
<protein>
    <submittedName>
        <fullName evidence="1">Uncharacterized protein</fullName>
    </submittedName>
</protein>
<gene>
    <name evidence="1" type="ORF">CB5_LOCUS12682</name>
</gene>
<accession>A0A6V7PF09</accession>
<organism evidence="1">
    <name type="scientific">Ananas comosus var. bracteatus</name>
    <name type="common">red pineapple</name>
    <dbReference type="NCBI Taxonomy" id="296719"/>
    <lineage>
        <taxon>Eukaryota</taxon>
        <taxon>Viridiplantae</taxon>
        <taxon>Streptophyta</taxon>
        <taxon>Embryophyta</taxon>
        <taxon>Tracheophyta</taxon>
        <taxon>Spermatophyta</taxon>
        <taxon>Magnoliopsida</taxon>
        <taxon>Liliopsida</taxon>
        <taxon>Poales</taxon>
        <taxon>Bromeliaceae</taxon>
        <taxon>Bromelioideae</taxon>
        <taxon>Ananas</taxon>
    </lineage>
</organism>
<evidence type="ECO:0000313" key="1">
    <source>
        <dbReference type="EMBL" id="CAD1829471.1"/>
    </source>
</evidence>
<sequence length="207" mass="23513">MRMMHSYFRIGGVAADLPYGWIDNSVSYSFNFLEDGSGVISGEITGVKASEELDEGKKDRHEKANFFFPIETKKYRPANHPRHVLKTKRLRACKSSIPSCLKHALLTQTFHACQSNLKSSAHEEPNSSEEAEDSADEVEVYAAEIVKSRQPYKCALLKPAKSSEAEARVSAYTYSFDVLKTDLIFDRLLKDGRIQLQEVKQYLLWKN</sequence>
<name>A0A6V7PF09_ANACO</name>
<reference evidence="1" key="1">
    <citation type="submission" date="2020-07" db="EMBL/GenBank/DDBJ databases">
        <authorList>
            <person name="Lin J."/>
        </authorList>
    </citation>
    <scope>NUCLEOTIDE SEQUENCE</scope>
</reference>